<feature type="compositionally biased region" description="Polar residues" evidence="5">
    <location>
        <begin position="257"/>
        <end position="279"/>
    </location>
</feature>
<dbReference type="GO" id="GO:0006086">
    <property type="term" value="P:pyruvate decarboxylation to acetyl-CoA"/>
    <property type="evidence" value="ECO:0007669"/>
    <property type="project" value="InterPro"/>
</dbReference>
<dbReference type="SUPFAM" id="SSF52777">
    <property type="entry name" value="CoA-dependent acyltransferases"/>
    <property type="match status" value="1"/>
</dbReference>
<dbReference type="STRING" id="37360.A0A0G4ISH7"/>
<name>A0A0G4ISH7_PLABS</name>
<comment type="cofactor">
    <cofactor evidence="4">
        <name>(R)-lipoate</name>
        <dbReference type="ChEBI" id="CHEBI:83088"/>
    </cofactor>
</comment>
<dbReference type="GO" id="GO:0045254">
    <property type="term" value="C:pyruvate dehydrogenase complex"/>
    <property type="evidence" value="ECO:0007669"/>
    <property type="project" value="InterPro"/>
</dbReference>
<dbReference type="SUPFAM" id="SSF47005">
    <property type="entry name" value="Peripheral subunit-binding domain of 2-oxo acid dehydrogenase complex"/>
    <property type="match status" value="1"/>
</dbReference>
<accession>A0A0G4ISH7</accession>
<feature type="domain" description="Peripheral subunit-binding (PSBD)" evidence="7">
    <location>
        <begin position="292"/>
        <end position="329"/>
    </location>
</feature>
<dbReference type="Gene3D" id="2.40.50.100">
    <property type="match status" value="2"/>
</dbReference>
<dbReference type="AlphaFoldDB" id="A0A0G4ISH7"/>
<dbReference type="InterPro" id="IPR011053">
    <property type="entry name" value="Single_hybrid_motif"/>
</dbReference>
<dbReference type="PROSITE" id="PS00189">
    <property type="entry name" value="LIPOYL"/>
    <property type="match status" value="1"/>
</dbReference>
<dbReference type="InterPro" id="IPR036625">
    <property type="entry name" value="E3-bd_dom_sf"/>
</dbReference>
<comment type="similarity">
    <text evidence="1 4">Belongs to the 2-oxoacid dehydrogenase family.</text>
</comment>
<dbReference type="InterPro" id="IPR000089">
    <property type="entry name" value="Biotin_lipoyl"/>
</dbReference>
<geneLocation type="mitochondrion" evidence="9"/>
<keyword evidence="9" id="KW-0496">Mitochondrion</keyword>
<dbReference type="Pfam" id="PF02817">
    <property type="entry name" value="E3_binding"/>
    <property type="match status" value="1"/>
</dbReference>
<evidence type="ECO:0000256" key="2">
    <source>
        <dbReference type="ARBA" id="ARBA00022823"/>
    </source>
</evidence>
<sequence length="554" mass="58799">MLVRCGAWRRSWAWATRAFSSKYPEFTKLTMPALSPTMTKGGISKWVKQVGDRIEPGDVIASIETDKATVDFEAQEEGYLAKILVSEGAVDIPVGQLLGVVVDEEDSVPKFADFQAEAPGQAASQTEDAYESEDEAEEAPAKTYPAHDLLKMPALSPTMTKGSIAKWLKKKGDPVKAGDVLAQVETDKATVDYEALEDGFVAKVLVDAGTPDIAVGQPVAVIVEDSDAIEAFHDFKPPRASGPKAPSTQARKEAPNPSASATKETTRPSGPSKASQTPRASAKQRSDGGRVFASPYARKIAAEFNIDISQVPGSGPENRIVAADVQKYAEERGAGTGAPSAGIAVGNVDAERVALSKKSIPHYYLTSAVNADAIIKTIASIKDDCDAAAVPVDVRSFVVKAAAAAMKDVPVVNSRWNDDSIRQFDYVDVGVTIVGAQGQVVKPVVTDADLKGLREIARDLAGESASADSTFTISHLDIPAMAQASGIVDPDQAAILTIGAVYDVVLERQPGQFARSQVFNATLSCDHRIIDGAVGAQWLQAFKRYCEDPLSLLL</sequence>
<evidence type="ECO:0000313" key="11">
    <source>
        <dbReference type="Proteomes" id="UP000290189"/>
    </source>
</evidence>
<proteinExistence type="inferred from homology"/>
<dbReference type="CDD" id="cd06849">
    <property type="entry name" value="lipoyl_domain"/>
    <property type="match status" value="2"/>
</dbReference>
<dbReference type="Pfam" id="PF00198">
    <property type="entry name" value="2-oxoacid_dh"/>
    <property type="match status" value="1"/>
</dbReference>
<dbReference type="Proteomes" id="UP000039324">
    <property type="component" value="Unassembled WGS sequence"/>
</dbReference>
<dbReference type="EMBL" id="CDSF01000082">
    <property type="protein sequence ID" value="CEO98157.1"/>
    <property type="molecule type" value="Genomic_DNA"/>
</dbReference>
<gene>
    <name evidence="8" type="ORF">PBRA_006271</name>
    <name evidence="9" type="ORF">PLBR_LOCUS3239</name>
</gene>
<dbReference type="Gene3D" id="3.30.559.10">
    <property type="entry name" value="Chloramphenicol acetyltransferase-like domain"/>
    <property type="match status" value="1"/>
</dbReference>
<dbReference type="PANTHER" id="PTHR23151:SF90">
    <property type="entry name" value="DIHYDROLIPOYLLYSINE-RESIDUE ACETYLTRANSFERASE COMPONENT OF PYRUVATE DEHYDROGENASE COMPLEX, MITOCHONDRIAL-RELATED"/>
    <property type="match status" value="1"/>
</dbReference>
<dbReference type="EC" id="2.3.1.-" evidence="4"/>
<evidence type="ECO:0000256" key="1">
    <source>
        <dbReference type="ARBA" id="ARBA00007317"/>
    </source>
</evidence>
<evidence type="ECO:0000256" key="3">
    <source>
        <dbReference type="ARBA" id="ARBA00022946"/>
    </source>
</evidence>
<protein>
    <recommendedName>
        <fullName evidence="4">Dihydrolipoamide acetyltransferase component of pyruvate dehydrogenase complex</fullName>
        <ecNumber evidence="4">2.3.1.-</ecNumber>
    </recommendedName>
</protein>
<dbReference type="GO" id="GO:0004742">
    <property type="term" value="F:dihydrolipoyllysine-residue acetyltransferase activity"/>
    <property type="evidence" value="ECO:0007669"/>
    <property type="project" value="TreeGrafter"/>
</dbReference>
<keyword evidence="10" id="KW-1185">Reference proteome</keyword>
<keyword evidence="3" id="KW-0809">Transit peptide</keyword>
<feature type="domain" description="Lipoyl-binding" evidence="6">
    <location>
        <begin position="147"/>
        <end position="223"/>
    </location>
</feature>
<reference evidence="9 11" key="2">
    <citation type="submission" date="2018-03" db="EMBL/GenBank/DDBJ databases">
        <authorList>
            <person name="Fogelqvist J."/>
        </authorList>
    </citation>
    <scope>NUCLEOTIDE SEQUENCE [LARGE SCALE GENOMIC DNA]</scope>
</reference>
<feature type="compositionally biased region" description="Acidic residues" evidence="5">
    <location>
        <begin position="128"/>
        <end position="138"/>
    </location>
</feature>
<dbReference type="InterPro" id="IPR023213">
    <property type="entry name" value="CAT-like_dom_sf"/>
</dbReference>
<evidence type="ECO:0000313" key="9">
    <source>
        <dbReference type="EMBL" id="SPQ96024.1"/>
    </source>
</evidence>
<evidence type="ECO:0000256" key="4">
    <source>
        <dbReference type="RuleBase" id="RU003423"/>
    </source>
</evidence>
<keyword evidence="2 4" id="KW-0450">Lipoyl</keyword>
<dbReference type="InterPro" id="IPR001078">
    <property type="entry name" value="2-oxoacid_DH_actylTfrase"/>
</dbReference>
<dbReference type="EMBL" id="OVEO01000005">
    <property type="protein sequence ID" value="SPQ96024.1"/>
    <property type="molecule type" value="Genomic_DNA"/>
</dbReference>
<dbReference type="PROSITE" id="PS51826">
    <property type="entry name" value="PSBD"/>
    <property type="match status" value="1"/>
</dbReference>
<evidence type="ECO:0000256" key="5">
    <source>
        <dbReference type="SAM" id="MobiDB-lite"/>
    </source>
</evidence>
<dbReference type="OrthoDB" id="537444at2759"/>
<feature type="region of interest" description="Disordered" evidence="5">
    <location>
        <begin position="234"/>
        <end position="289"/>
    </location>
</feature>
<dbReference type="InterPro" id="IPR045257">
    <property type="entry name" value="E2/Pdx1"/>
</dbReference>
<dbReference type="PROSITE" id="PS50968">
    <property type="entry name" value="BIOTINYL_LIPOYL"/>
    <property type="match status" value="2"/>
</dbReference>
<dbReference type="OMA" id="TMEFESF"/>
<dbReference type="SUPFAM" id="SSF51230">
    <property type="entry name" value="Single hybrid motif"/>
    <property type="match status" value="2"/>
</dbReference>
<dbReference type="InterPro" id="IPR003016">
    <property type="entry name" value="2-oxoA_DH_lipoyl-BS"/>
</dbReference>
<feature type="region of interest" description="Disordered" evidence="5">
    <location>
        <begin position="114"/>
        <end position="144"/>
    </location>
</feature>
<keyword evidence="4" id="KW-0808">Transferase</keyword>
<reference evidence="8 10" key="1">
    <citation type="submission" date="2015-02" db="EMBL/GenBank/DDBJ databases">
        <authorList>
            <person name="Chooi Y.-H."/>
        </authorList>
    </citation>
    <scope>NUCLEOTIDE SEQUENCE [LARGE SCALE GENOMIC DNA]</scope>
    <source>
        <strain evidence="8">E3</strain>
    </source>
</reference>
<organism evidence="8 10">
    <name type="scientific">Plasmodiophora brassicae</name>
    <name type="common">Clubroot disease agent</name>
    <dbReference type="NCBI Taxonomy" id="37360"/>
    <lineage>
        <taxon>Eukaryota</taxon>
        <taxon>Sar</taxon>
        <taxon>Rhizaria</taxon>
        <taxon>Endomyxa</taxon>
        <taxon>Phytomyxea</taxon>
        <taxon>Plasmodiophorida</taxon>
        <taxon>Plasmodiophoridae</taxon>
        <taxon>Plasmodiophora</taxon>
    </lineage>
</organism>
<dbReference type="InterPro" id="IPR004167">
    <property type="entry name" value="PSBD"/>
</dbReference>
<evidence type="ECO:0000313" key="8">
    <source>
        <dbReference type="EMBL" id="CEO98157.1"/>
    </source>
</evidence>
<dbReference type="PANTHER" id="PTHR23151">
    <property type="entry name" value="DIHYDROLIPOAMIDE ACETYL/SUCCINYL-TRANSFERASE-RELATED"/>
    <property type="match status" value="1"/>
</dbReference>
<keyword evidence="4" id="KW-0012">Acyltransferase</keyword>
<dbReference type="Proteomes" id="UP000290189">
    <property type="component" value="Unassembled WGS sequence"/>
</dbReference>
<feature type="domain" description="Lipoyl-binding" evidence="6">
    <location>
        <begin position="26"/>
        <end position="102"/>
    </location>
</feature>
<dbReference type="Gene3D" id="4.10.320.10">
    <property type="entry name" value="E3-binding domain"/>
    <property type="match status" value="1"/>
</dbReference>
<dbReference type="Pfam" id="PF00364">
    <property type="entry name" value="Biotin_lipoyl"/>
    <property type="match status" value="2"/>
</dbReference>
<evidence type="ECO:0000259" key="6">
    <source>
        <dbReference type="PROSITE" id="PS50968"/>
    </source>
</evidence>
<dbReference type="FunFam" id="2.40.50.100:FF:000010">
    <property type="entry name" value="Acetyltransferase component of pyruvate dehydrogenase complex"/>
    <property type="match status" value="2"/>
</dbReference>
<evidence type="ECO:0000313" key="10">
    <source>
        <dbReference type="Proteomes" id="UP000039324"/>
    </source>
</evidence>
<evidence type="ECO:0000259" key="7">
    <source>
        <dbReference type="PROSITE" id="PS51826"/>
    </source>
</evidence>